<sequence length="121" mass="14044">MSLKALLFSFKGRISRRPYWLVSIALLLWGSVLNQVYFSQFNEQNLMQISDVILTLTNMAIVIWINFAVQVKRWHDRDKVGWWALLWLIPIIGQIWVIIECGFFKGTPGQNRFGSSPTGEL</sequence>
<evidence type="ECO:0000313" key="3">
    <source>
        <dbReference type="Proteomes" id="UP001059120"/>
    </source>
</evidence>
<organism evidence="2 3">
    <name type="scientific">Vibrio pelagius</name>
    <dbReference type="NCBI Taxonomy" id="28169"/>
    <lineage>
        <taxon>Bacteria</taxon>
        <taxon>Pseudomonadati</taxon>
        <taxon>Pseudomonadota</taxon>
        <taxon>Gammaproteobacteria</taxon>
        <taxon>Vibrionales</taxon>
        <taxon>Vibrionaceae</taxon>
        <taxon>Vibrio</taxon>
    </lineage>
</organism>
<gene>
    <name evidence="2" type="ORF">LZI70_09440</name>
</gene>
<keyword evidence="1" id="KW-1133">Transmembrane helix</keyword>
<proteinExistence type="predicted"/>
<dbReference type="RefSeq" id="WP_255229917.1">
    <property type="nucleotide sequence ID" value="NZ_CP090614.1"/>
</dbReference>
<feature type="transmembrane region" description="Helical" evidence="1">
    <location>
        <begin position="20"/>
        <end position="37"/>
    </location>
</feature>
<dbReference type="Proteomes" id="UP001059120">
    <property type="component" value="Chromosome 1"/>
</dbReference>
<name>A0ABY5G192_VIBPE</name>
<feature type="transmembrane region" description="Helical" evidence="1">
    <location>
        <begin position="49"/>
        <end position="68"/>
    </location>
</feature>
<reference evidence="2" key="1">
    <citation type="submission" date="2022-01" db="EMBL/GenBank/DDBJ databases">
        <title>Alginate degradation mechanism of Vibrio pelagius WXL662.</title>
        <authorList>
            <person name="He X."/>
        </authorList>
    </citation>
    <scope>NUCLEOTIDE SEQUENCE</scope>
    <source>
        <strain evidence="2">WXL662</strain>
    </source>
</reference>
<dbReference type="EMBL" id="CP090614">
    <property type="protein sequence ID" value="UTT83916.1"/>
    <property type="molecule type" value="Genomic_DNA"/>
</dbReference>
<dbReference type="Pfam" id="PF05656">
    <property type="entry name" value="DUF805"/>
    <property type="match status" value="1"/>
</dbReference>
<keyword evidence="1" id="KW-0812">Transmembrane</keyword>
<accession>A0ABY5G192</accession>
<evidence type="ECO:0000313" key="2">
    <source>
        <dbReference type="EMBL" id="UTT83916.1"/>
    </source>
</evidence>
<protein>
    <submittedName>
        <fullName evidence="2">DUF805 domain-containing protein</fullName>
    </submittedName>
</protein>
<dbReference type="InterPro" id="IPR008523">
    <property type="entry name" value="DUF805"/>
</dbReference>
<evidence type="ECO:0000256" key="1">
    <source>
        <dbReference type="SAM" id="Phobius"/>
    </source>
</evidence>
<keyword evidence="1" id="KW-0472">Membrane</keyword>
<dbReference type="PANTHER" id="PTHR34980:SF3">
    <property type="entry name" value="BLR8105 PROTEIN"/>
    <property type="match status" value="1"/>
</dbReference>
<feature type="transmembrane region" description="Helical" evidence="1">
    <location>
        <begin position="80"/>
        <end position="99"/>
    </location>
</feature>
<keyword evidence="3" id="KW-1185">Reference proteome</keyword>
<dbReference type="PANTHER" id="PTHR34980">
    <property type="entry name" value="INNER MEMBRANE PROTEIN-RELATED-RELATED"/>
    <property type="match status" value="1"/>
</dbReference>